<accession>A0ABY5DC36</accession>
<dbReference type="Proteomes" id="UP001055940">
    <property type="component" value="Chromosome"/>
</dbReference>
<organism evidence="1 2">
    <name type="scientific">Nocardiopsis exhalans</name>
    <dbReference type="NCBI Taxonomy" id="163604"/>
    <lineage>
        <taxon>Bacteria</taxon>
        <taxon>Bacillati</taxon>
        <taxon>Actinomycetota</taxon>
        <taxon>Actinomycetes</taxon>
        <taxon>Streptosporangiales</taxon>
        <taxon>Nocardiopsidaceae</taxon>
        <taxon>Nocardiopsis</taxon>
    </lineage>
</organism>
<dbReference type="RefSeq" id="WP_254419718.1">
    <property type="nucleotide sequence ID" value="NZ_CP099837.1"/>
</dbReference>
<dbReference type="EMBL" id="CP099837">
    <property type="protein sequence ID" value="USY20682.1"/>
    <property type="molecule type" value="Genomic_DNA"/>
</dbReference>
<sequence length="140" mass="14624">MVIADLLADTVEQSSALSREETVQAMSAAEAVGRMLVTAGHLAKHPIILVAGKVHCEITTVSGTAALTLDENLNPVPGAAGADDFMIYLPSPAPLQEQVKIAANKHARLSDAVPPAPETKAANSGPLIDREALRRAVTQR</sequence>
<evidence type="ECO:0000313" key="2">
    <source>
        <dbReference type="Proteomes" id="UP001055940"/>
    </source>
</evidence>
<protein>
    <submittedName>
        <fullName evidence="1">Uncharacterized protein</fullName>
    </submittedName>
</protein>
<keyword evidence="2" id="KW-1185">Reference proteome</keyword>
<proteinExistence type="predicted"/>
<evidence type="ECO:0000313" key="1">
    <source>
        <dbReference type="EMBL" id="USY20682.1"/>
    </source>
</evidence>
<reference evidence="1" key="1">
    <citation type="submission" date="2022-06" db="EMBL/GenBank/DDBJ databases">
        <authorList>
            <person name="Ping M."/>
        </authorList>
    </citation>
    <scope>NUCLEOTIDE SEQUENCE</scope>
    <source>
        <strain evidence="1">JCM11759T</strain>
    </source>
</reference>
<name>A0ABY5DC36_9ACTN</name>
<gene>
    <name evidence="1" type="ORF">NE857_03225</name>
</gene>